<dbReference type="Proteomes" id="UP000272706">
    <property type="component" value="Unassembled WGS sequence"/>
</dbReference>
<reference evidence="1 2" key="1">
    <citation type="submission" date="2018-09" db="EMBL/GenBank/DDBJ databases">
        <title>Mesorhizobium carmichaelinearum sp. nov. isolated from Carmichaelinea spp. root nodules in New Zealand.</title>
        <authorList>
            <person name="De Meyer S.E."/>
        </authorList>
    </citation>
    <scope>NUCLEOTIDE SEQUENCE [LARGE SCALE GENOMIC DNA]</scope>
    <source>
        <strain evidence="1 2">ICMP19557</strain>
    </source>
</reference>
<organism evidence="1 2">
    <name type="scientific">Mesorhizobium waimense</name>
    <dbReference type="NCBI Taxonomy" id="1300307"/>
    <lineage>
        <taxon>Bacteria</taxon>
        <taxon>Pseudomonadati</taxon>
        <taxon>Pseudomonadota</taxon>
        <taxon>Alphaproteobacteria</taxon>
        <taxon>Hyphomicrobiales</taxon>
        <taxon>Phyllobacteriaceae</taxon>
        <taxon>Mesorhizobium</taxon>
    </lineage>
</organism>
<evidence type="ECO:0000313" key="2">
    <source>
        <dbReference type="Proteomes" id="UP000272706"/>
    </source>
</evidence>
<evidence type="ECO:0000313" key="1">
    <source>
        <dbReference type="EMBL" id="RJT28634.1"/>
    </source>
</evidence>
<gene>
    <name evidence="1" type="ORF">D3227_33880</name>
</gene>
<protein>
    <submittedName>
        <fullName evidence="1">Uncharacterized protein</fullName>
    </submittedName>
</protein>
<dbReference type="EMBL" id="QZWZ01000050">
    <property type="protein sequence ID" value="RJT28634.1"/>
    <property type="molecule type" value="Genomic_DNA"/>
</dbReference>
<accession>A0A3A5KCA6</accession>
<comment type="caution">
    <text evidence="1">The sequence shown here is derived from an EMBL/GenBank/DDBJ whole genome shotgun (WGS) entry which is preliminary data.</text>
</comment>
<proteinExistence type="predicted"/>
<keyword evidence="2" id="KW-1185">Reference proteome</keyword>
<dbReference type="OrthoDB" id="8094129at2"/>
<name>A0A3A5KCA6_9HYPH</name>
<dbReference type="AlphaFoldDB" id="A0A3A5KCA6"/>
<sequence length="87" mass="9917">MTMKCPFVENTLGKKLQIGTGLSVDCLTCHRHVVLDVPALARRLGDDYGCMHWDLIKVLYCQPCRDAGREDRDLTFTNHAVTPDKRR</sequence>
<dbReference type="RefSeq" id="WP_147377758.1">
    <property type="nucleotide sequence ID" value="NZ_QZWZ01000050.1"/>
</dbReference>